<evidence type="ECO:0000256" key="7">
    <source>
        <dbReference type="ARBA" id="ARBA00022729"/>
    </source>
</evidence>
<dbReference type="GeneID" id="117362381"/>
<feature type="binding site" evidence="20">
    <location>
        <position position="198"/>
    </location>
    <ligand>
        <name>Ca(2+)</name>
        <dbReference type="ChEBI" id="CHEBI:29108"/>
        <label>2</label>
    </ligand>
</feature>
<keyword evidence="12" id="KW-0482">Metalloprotease</keyword>
<feature type="repeat" description="Hemopexin" evidence="24">
    <location>
        <begin position="333"/>
        <end position="379"/>
    </location>
</feature>
<dbReference type="InterPro" id="IPR024079">
    <property type="entry name" value="MetalloPept_cat_dom_sf"/>
</dbReference>
<dbReference type="GO" id="GO:0031012">
    <property type="term" value="C:extracellular matrix"/>
    <property type="evidence" value="ECO:0007669"/>
    <property type="project" value="InterPro"/>
</dbReference>
<evidence type="ECO:0000256" key="12">
    <source>
        <dbReference type="ARBA" id="ARBA00023049"/>
    </source>
</evidence>
<dbReference type="SUPFAM" id="SSF50923">
    <property type="entry name" value="Hemopexin-like domain"/>
    <property type="match status" value="1"/>
</dbReference>
<feature type="binding site" evidence="20">
    <location>
        <position position="130"/>
    </location>
    <ligand>
        <name>Ca(2+)</name>
        <dbReference type="ChEBI" id="CHEBI:29108"/>
        <label>1</label>
    </ligand>
</feature>
<dbReference type="CDD" id="cd04278">
    <property type="entry name" value="ZnMc_MMP"/>
    <property type="match status" value="1"/>
</dbReference>
<reference evidence="28" key="1">
    <citation type="submission" date="2025-08" db="UniProtKB">
        <authorList>
            <consortium name="RefSeq"/>
        </authorList>
    </citation>
    <scope>IDENTIFICATION</scope>
</reference>
<gene>
    <name evidence="28" type="primary">LOC117362381</name>
</gene>
<dbReference type="Proteomes" id="UP000515159">
    <property type="component" value="Chromosome 6"/>
</dbReference>
<comment type="cofactor">
    <cofactor evidence="20">
        <name>Zn(2+)</name>
        <dbReference type="ChEBI" id="CHEBI:29105"/>
    </cofactor>
    <text evidence="20">Binds 2 Zn(2+) ions per subunit.</text>
</comment>
<dbReference type="InterPro" id="IPR021190">
    <property type="entry name" value="Pept_M10A"/>
</dbReference>
<evidence type="ECO:0000256" key="4">
    <source>
        <dbReference type="ARBA" id="ARBA00022530"/>
    </source>
</evidence>
<evidence type="ECO:0000259" key="26">
    <source>
        <dbReference type="SMART" id="SM00235"/>
    </source>
</evidence>
<comment type="catalytic activity">
    <reaction evidence="16">
        <text>Cleavage of the triple helix of collagen at about three-quarters of the length of the molecule from the N-terminus, at 775-Gly-|-Ile-776 in the alpha1(I) chain. Cleaves synthetic substrates and alpha-macroglobulins at bonds where P1' is a hydrophobic residue.</text>
        <dbReference type="EC" id="3.4.24.7"/>
    </reaction>
</comment>
<feature type="binding site" evidence="20">
    <location>
        <position position="205"/>
    </location>
    <ligand>
        <name>Ca(2+)</name>
        <dbReference type="ChEBI" id="CHEBI:29108"/>
        <label>1</label>
    </ligand>
</feature>
<dbReference type="InterPro" id="IPR000585">
    <property type="entry name" value="Hemopexin-like_dom"/>
</dbReference>
<feature type="binding site" evidence="20">
    <location>
        <position position="207"/>
    </location>
    <ligand>
        <name>Ca(2+)</name>
        <dbReference type="ChEBI" id="CHEBI:29108"/>
        <label>1</label>
    </ligand>
</feature>
<name>A0A6P8R8J0_GEOSA</name>
<dbReference type="GO" id="GO:0030198">
    <property type="term" value="P:extracellular matrix organization"/>
    <property type="evidence" value="ECO:0007669"/>
    <property type="project" value="TreeGrafter"/>
</dbReference>
<feature type="binding site" evidence="20">
    <location>
        <position position="387"/>
    </location>
    <ligand>
        <name>Ca(2+)</name>
        <dbReference type="ChEBI" id="CHEBI:29108"/>
        <label>5</label>
    </ligand>
</feature>
<sequence>MTVRSKMNRLLVLLLFSVTCSSAFPAVTEANIMERNMQLAETYLKRYYDLETDGKHFMRRTSSSPFSEKIRQMQEFFGLKVTGKLDSETVRVMQQPRCGVPDVASYSITPGRPVWDNTDLTYRILNYTPDMAQADVDRAIEKAFKVWSDVTPLKFTRIYDGPSDIEIAFETGDHGDNSPFDGPDGLLAHAFQPGKGIGGDTHFDDDEKWSKGTNGYNLFLVAAHEFGHSLGLSHSDDPGALMFPNYSNDDPNTFHLPQDDINAIQDLYGPTTNAVKPTGPTTPTICDSKIIFDAIITLRGEIMFFTDRFFWRKHPQTPQAELNFIKSFWSSLPTGIEAAYENPETDQILFFKGSKYWALSGYEVLYGYPKSIYQLGFPKTVKKIDAAVYIEETQKTYFFVGDKYWSYDEERKVLDKDFPREIAEDFPGITQKVHAVFQKNGFLYFFSGQRQYEFSITSKKVMRLMKNNSWLGC</sequence>
<proteinExistence type="inferred from homology"/>
<keyword evidence="7 25" id="KW-0732">Signal</keyword>
<dbReference type="FunCoup" id="A0A6P8R8J0">
    <property type="interactions" value="288"/>
</dbReference>
<dbReference type="PROSITE" id="PS00546">
    <property type="entry name" value="CYSTEINE_SWITCH"/>
    <property type="match status" value="1"/>
</dbReference>
<comment type="similarity">
    <text evidence="2">Belongs to the peptidase M10A family.</text>
</comment>
<dbReference type="InterPro" id="IPR018486">
    <property type="entry name" value="Hemopexin_CS"/>
</dbReference>
<dbReference type="InterPro" id="IPR006026">
    <property type="entry name" value="Peptidase_Metallo"/>
</dbReference>
<keyword evidence="14" id="KW-0865">Zymogen</keyword>
<keyword evidence="9" id="KW-0378">Hydrolase</keyword>
<organism evidence="27 28">
    <name type="scientific">Geotrypetes seraphini</name>
    <name type="common">Gaboon caecilian</name>
    <name type="synonym">Caecilia seraphini</name>
    <dbReference type="NCBI Taxonomy" id="260995"/>
    <lineage>
        <taxon>Eukaryota</taxon>
        <taxon>Metazoa</taxon>
        <taxon>Chordata</taxon>
        <taxon>Craniata</taxon>
        <taxon>Vertebrata</taxon>
        <taxon>Euteleostomi</taxon>
        <taxon>Amphibia</taxon>
        <taxon>Gymnophiona</taxon>
        <taxon>Geotrypetes</taxon>
    </lineage>
</organism>
<feature type="binding site" evidence="20">
    <location>
        <position position="204"/>
    </location>
    <ligand>
        <name>Ca(2+)</name>
        <dbReference type="ChEBI" id="CHEBI:29108"/>
        <label>3</label>
    </ligand>
</feature>
<feature type="binding site" evidence="20">
    <location>
        <position position="164"/>
    </location>
    <ligand>
        <name>Ca(2+)</name>
        <dbReference type="ChEBI" id="CHEBI:29108"/>
        <label>2</label>
    </ligand>
</feature>
<feature type="chain" id="PRO_5028159976" description="interstitial collagenase" evidence="25">
    <location>
        <begin position="24"/>
        <end position="473"/>
    </location>
</feature>
<feature type="binding site" evidence="19">
    <location>
        <position position="224"/>
    </location>
    <ligand>
        <name>Zn(2+)</name>
        <dbReference type="ChEBI" id="CHEBI:29105"/>
        <label>2</label>
        <note>catalytic</note>
    </ligand>
</feature>
<evidence type="ECO:0000256" key="20">
    <source>
        <dbReference type="PIRSR" id="PIRSR621190-2"/>
    </source>
</evidence>
<feature type="binding site" evidence="20">
    <location>
        <position position="293"/>
    </location>
    <ligand>
        <name>Ca(2+)</name>
        <dbReference type="ChEBI" id="CHEBI:29108"/>
        <label>4</label>
    </ligand>
</feature>
<keyword evidence="11 20" id="KW-0106">Calcium</keyword>
<dbReference type="InterPro" id="IPR018487">
    <property type="entry name" value="Hemopexin-like_repeat"/>
</dbReference>
<feature type="binding site" evidence="20">
    <location>
        <position position="189"/>
    </location>
    <ligand>
        <name>Zn(2+)</name>
        <dbReference type="ChEBI" id="CHEBI:29105"/>
        <label>1</label>
    </ligand>
</feature>
<evidence type="ECO:0000256" key="9">
    <source>
        <dbReference type="ARBA" id="ARBA00022801"/>
    </source>
</evidence>
<keyword evidence="10 19" id="KW-0862">Zinc</keyword>
<feature type="binding site" evidence="19">
    <location>
        <position position="228"/>
    </location>
    <ligand>
        <name>Zn(2+)</name>
        <dbReference type="ChEBI" id="CHEBI:29105"/>
        <label>2</label>
        <note>catalytic</note>
    </ligand>
</feature>
<dbReference type="PIRSF" id="PIRSF001191">
    <property type="entry name" value="Peptidase_M10A_matrix"/>
    <property type="match status" value="1"/>
</dbReference>
<evidence type="ECO:0000256" key="16">
    <source>
        <dbReference type="ARBA" id="ARBA00036005"/>
    </source>
</evidence>
<feature type="repeat" description="Hemopexin" evidence="24">
    <location>
        <begin position="430"/>
        <end position="473"/>
    </location>
</feature>
<dbReference type="OrthoDB" id="406838at2759"/>
<dbReference type="SMART" id="SM00120">
    <property type="entry name" value="HX"/>
    <property type="match status" value="4"/>
</dbReference>
<evidence type="ECO:0000256" key="6">
    <source>
        <dbReference type="ARBA" id="ARBA00022723"/>
    </source>
</evidence>
<dbReference type="PRINTS" id="PR00138">
    <property type="entry name" value="MATRIXIN"/>
</dbReference>
<evidence type="ECO:0000256" key="19">
    <source>
        <dbReference type="PIRSR" id="PIRSR001191-2"/>
    </source>
</evidence>
<dbReference type="PANTHER" id="PTHR10201:SF151">
    <property type="entry name" value="INTERSTITIAL COLLAGENASE"/>
    <property type="match status" value="1"/>
</dbReference>
<dbReference type="GO" id="GO:0004222">
    <property type="term" value="F:metalloendopeptidase activity"/>
    <property type="evidence" value="ECO:0007669"/>
    <property type="project" value="UniProtKB-EC"/>
</dbReference>
<evidence type="ECO:0000256" key="24">
    <source>
        <dbReference type="PROSITE-ProRule" id="PRU01011"/>
    </source>
</evidence>
<feature type="binding site" evidence="20">
    <location>
        <position position="207"/>
    </location>
    <ligand>
        <name>Ca(2+)</name>
        <dbReference type="ChEBI" id="CHEBI:29108"/>
        <label>3</label>
    </ligand>
</feature>
<dbReference type="Pfam" id="PF00045">
    <property type="entry name" value="Hemopexin"/>
    <property type="match status" value="4"/>
</dbReference>
<evidence type="ECO:0000256" key="25">
    <source>
        <dbReference type="SAM" id="SignalP"/>
    </source>
</evidence>
<feature type="binding site" evidence="20">
    <location>
        <position position="200"/>
    </location>
    <ligand>
        <name>Ca(2+)</name>
        <dbReference type="ChEBI" id="CHEBI:29108"/>
        <label>2</label>
    </ligand>
</feature>
<comment type="cofactor">
    <cofactor evidence="20">
        <name>Ca(2+)</name>
        <dbReference type="ChEBI" id="CHEBI:29108"/>
    </cofactor>
    <text evidence="20">Can bind about 5 Ca(2+) ions per subunit.</text>
</comment>
<feature type="disulfide bond" evidence="21">
    <location>
        <begin position="286"/>
        <end position="473"/>
    </location>
</feature>
<feature type="binding site" evidence="20">
    <location>
        <position position="202"/>
    </location>
    <ligand>
        <name>Zn(2+)</name>
        <dbReference type="ChEBI" id="CHEBI:29105"/>
        <label>1</label>
    </ligand>
</feature>
<dbReference type="EC" id="3.4.24.7" evidence="17"/>
<dbReference type="Gene3D" id="3.40.390.10">
    <property type="entry name" value="Collagenase (Catalytic Domain)"/>
    <property type="match status" value="1"/>
</dbReference>
<evidence type="ECO:0000256" key="22">
    <source>
        <dbReference type="PIRSR" id="PIRSR621190-4"/>
    </source>
</evidence>
<dbReference type="Pfam" id="PF00413">
    <property type="entry name" value="Peptidase_M10"/>
    <property type="match status" value="1"/>
</dbReference>
<accession>A0A6P8R8J0</accession>
<keyword evidence="4" id="KW-0272">Extracellular matrix</keyword>
<evidence type="ECO:0000313" key="27">
    <source>
        <dbReference type="Proteomes" id="UP000515159"/>
    </source>
</evidence>
<keyword evidence="13" id="KW-0177">Collagen degradation</keyword>
<feature type="binding site" evidence="20">
    <location>
        <position position="176"/>
    </location>
    <ligand>
        <name>Zn(2+)</name>
        <dbReference type="ChEBI" id="CHEBI:29105"/>
        <label>1</label>
    </ligand>
</feature>
<feature type="binding site" evidence="20">
    <location>
        <position position="339"/>
    </location>
    <ligand>
        <name>Ca(2+)</name>
        <dbReference type="ChEBI" id="CHEBI:29108"/>
        <label>5</label>
    </ligand>
</feature>
<feature type="short sequence motif" description="Cysteine switch" evidence="23">
    <location>
        <begin position="96"/>
        <end position="103"/>
    </location>
</feature>
<evidence type="ECO:0000256" key="21">
    <source>
        <dbReference type="PIRSR" id="PIRSR621190-3"/>
    </source>
</evidence>
<evidence type="ECO:0000256" key="2">
    <source>
        <dbReference type="ARBA" id="ARBA00010370"/>
    </source>
</evidence>
<feature type="binding site" evidence="20">
    <location>
        <position position="174"/>
    </location>
    <ligand>
        <name>Zn(2+)</name>
        <dbReference type="ChEBI" id="CHEBI:29105"/>
        <label>1</label>
    </ligand>
</feature>
<dbReference type="CDD" id="cd00094">
    <property type="entry name" value="HX"/>
    <property type="match status" value="1"/>
</dbReference>
<keyword evidence="15 21" id="KW-1015">Disulfide bond</keyword>
<comment type="subcellular location">
    <subcellularLocation>
        <location evidence="1">Secreted</location>
        <location evidence="1">Extracellular space</location>
        <location evidence="1">Extracellular matrix</location>
    </subcellularLocation>
</comment>
<keyword evidence="5" id="KW-0645">Protease</keyword>
<feature type="binding site" evidence="20">
    <location>
        <position position="186"/>
    </location>
    <ligand>
        <name>Ca(2+)</name>
        <dbReference type="ChEBI" id="CHEBI:29108"/>
        <label>3</label>
    </ligand>
</feature>
<feature type="binding site" evidence="20">
    <location>
        <position position="436"/>
    </location>
    <ligand>
        <name>Ca(2+)</name>
        <dbReference type="ChEBI" id="CHEBI:29108"/>
        <label>5</label>
    </ligand>
</feature>
<dbReference type="SMART" id="SM00235">
    <property type="entry name" value="ZnMc"/>
    <property type="match status" value="1"/>
</dbReference>
<evidence type="ECO:0000256" key="18">
    <source>
        <dbReference type="PIRSR" id="PIRSR001191-1"/>
    </source>
</evidence>
<dbReference type="InParanoid" id="A0A6P8R8J0"/>
<feature type="binding site" evidence="20">
    <location>
        <position position="242"/>
    </location>
    <ligand>
        <name>Zn(2+)</name>
        <dbReference type="ChEBI" id="CHEBI:29105"/>
        <label>2</label>
        <note>catalytic</note>
    </ligand>
</feature>
<dbReference type="InterPro" id="IPR036365">
    <property type="entry name" value="PGBD-like_sf"/>
</dbReference>
<evidence type="ECO:0000256" key="10">
    <source>
        <dbReference type="ARBA" id="ARBA00022833"/>
    </source>
</evidence>
<dbReference type="PANTHER" id="PTHR10201">
    <property type="entry name" value="MATRIX METALLOPROTEINASE"/>
    <property type="match status" value="1"/>
</dbReference>
<keyword evidence="27" id="KW-1185">Reference proteome</keyword>
<dbReference type="GO" id="GO:0006508">
    <property type="term" value="P:proteolysis"/>
    <property type="evidence" value="ECO:0007669"/>
    <property type="project" value="UniProtKB-KW"/>
</dbReference>
<dbReference type="SUPFAM" id="SSF47090">
    <property type="entry name" value="PGBD-like"/>
    <property type="match status" value="1"/>
</dbReference>
<feature type="binding site" evidence="20">
    <location>
        <position position="182"/>
    </location>
    <ligand>
        <name>Ca(2+)</name>
        <dbReference type="ChEBI" id="CHEBI:29108"/>
        <label>3</label>
    </ligand>
</feature>
<evidence type="ECO:0000256" key="13">
    <source>
        <dbReference type="ARBA" id="ARBA00023105"/>
    </source>
</evidence>
<evidence type="ECO:0000256" key="1">
    <source>
        <dbReference type="ARBA" id="ARBA00004498"/>
    </source>
</evidence>
<dbReference type="InterPro" id="IPR001818">
    <property type="entry name" value="Pept_M10_metallopeptidase"/>
</dbReference>
<protein>
    <recommendedName>
        <fullName evidence="17">interstitial collagenase</fullName>
        <ecNumber evidence="17">3.4.24.7</ecNumber>
    </recommendedName>
</protein>
<dbReference type="InterPro" id="IPR033739">
    <property type="entry name" value="M10A_MMP"/>
</dbReference>
<dbReference type="GO" id="GO:0030574">
    <property type="term" value="P:collagen catabolic process"/>
    <property type="evidence" value="ECO:0007669"/>
    <property type="project" value="UniProtKB-KW"/>
</dbReference>
<evidence type="ECO:0000256" key="8">
    <source>
        <dbReference type="ARBA" id="ARBA00022737"/>
    </source>
</evidence>
<dbReference type="Pfam" id="PF01471">
    <property type="entry name" value="PG_binding_1"/>
    <property type="match status" value="1"/>
</dbReference>
<dbReference type="Gene3D" id="2.110.10.10">
    <property type="entry name" value="Hemopexin-like domain"/>
    <property type="match status" value="1"/>
</dbReference>
<dbReference type="InterPro" id="IPR036375">
    <property type="entry name" value="Hemopexin-like_dom_sf"/>
</dbReference>
<dbReference type="FunFam" id="2.110.10.10:FF:000002">
    <property type="entry name" value="Matrix metallopeptidase 3"/>
    <property type="match status" value="1"/>
</dbReference>
<keyword evidence="8" id="KW-0677">Repeat</keyword>
<feature type="repeat" description="Hemopexin" evidence="24">
    <location>
        <begin position="283"/>
        <end position="332"/>
    </location>
</feature>
<evidence type="ECO:0000256" key="15">
    <source>
        <dbReference type="ARBA" id="ARBA00023157"/>
    </source>
</evidence>
<evidence type="ECO:0000256" key="23">
    <source>
        <dbReference type="PIRSR" id="PIRSR621190-5"/>
    </source>
</evidence>
<feature type="binding site" evidence="20">
    <location>
        <position position="295"/>
    </location>
    <ligand>
        <name>Ca(2+)</name>
        <dbReference type="ChEBI" id="CHEBI:29108"/>
        <label>5</label>
    </ligand>
</feature>
<feature type="repeat" description="Hemopexin" evidence="24">
    <location>
        <begin position="381"/>
        <end position="429"/>
    </location>
</feature>
<dbReference type="InterPro" id="IPR002477">
    <property type="entry name" value="Peptidoglycan-bd-like"/>
</dbReference>
<keyword evidence="3" id="KW-0964">Secreted</keyword>
<dbReference type="GO" id="GO:0008270">
    <property type="term" value="F:zinc ion binding"/>
    <property type="evidence" value="ECO:0007669"/>
    <property type="project" value="InterPro"/>
</dbReference>
<dbReference type="InterPro" id="IPR021158">
    <property type="entry name" value="Pept_M10A_Zn_BS"/>
</dbReference>
<feature type="binding site" evidence="19">
    <location>
        <position position="234"/>
    </location>
    <ligand>
        <name>Zn(2+)</name>
        <dbReference type="ChEBI" id="CHEBI:29105"/>
        <label>2</label>
        <note>catalytic</note>
    </ligand>
</feature>
<evidence type="ECO:0000256" key="3">
    <source>
        <dbReference type="ARBA" id="ARBA00022525"/>
    </source>
</evidence>
<evidence type="ECO:0000256" key="11">
    <source>
        <dbReference type="ARBA" id="ARBA00022837"/>
    </source>
</evidence>
<feature type="active site" evidence="18">
    <location>
        <position position="225"/>
    </location>
</feature>
<dbReference type="AlphaFoldDB" id="A0A6P8R8J0"/>
<evidence type="ECO:0000313" key="28">
    <source>
        <dbReference type="RefSeq" id="XP_033804560.1"/>
    </source>
</evidence>
<evidence type="ECO:0000256" key="14">
    <source>
        <dbReference type="ARBA" id="ARBA00023145"/>
    </source>
</evidence>
<keyword evidence="6 19" id="KW-0479">Metal-binding</keyword>
<dbReference type="FunFam" id="3.40.390.10:FF:000007">
    <property type="entry name" value="Collagenase 3"/>
    <property type="match status" value="1"/>
</dbReference>
<evidence type="ECO:0000256" key="5">
    <source>
        <dbReference type="ARBA" id="ARBA00022670"/>
    </source>
</evidence>
<dbReference type="SUPFAM" id="SSF55486">
    <property type="entry name" value="Metalloproteases ('zincins'), catalytic domain"/>
    <property type="match status" value="1"/>
</dbReference>
<feature type="domain" description="Peptidase metallopeptidase" evidence="26">
    <location>
        <begin position="111"/>
        <end position="270"/>
    </location>
</feature>
<dbReference type="KEGG" id="gsh:117362381"/>
<evidence type="ECO:0000256" key="17">
    <source>
        <dbReference type="ARBA" id="ARBA00038924"/>
    </source>
</evidence>
<feature type="binding site" evidence="20">
    <location>
        <position position="181"/>
    </location>
    <ligand>
        <name>Ca(2+)</name>
        <dbReference type="ChEBI" id="CHEBI:29108"/>
        <label>3</label>
    </ligand>
</feature>
<feature type="modified residue" description="Phosphotyrosine; by PKDCC" evidence="22">
    <location>
        <position position="368"/>
    </location>
</feature>
<feature type="signal peptide" evidence="25">
    <location>
        <begin position="1"/>
        <end position="23"/>
    </location>
</feature>
<feature type="binding site" description="in inhibited form" evidence="20">
    <location>
        <position position="98"/>
    </location>
    <ligand>
        <name>Zn(2+)</name>
        <dbReference type="ChEBI" id="CHEBI:29105"/>
        <label>2</label>
        <note>catalytic</note>
    </ligand>
</feature>
<dbReference type="PROSITE" id="PS00024">
    <property type="entry name" value="HEMOPEXIN"/>
    <property type="match status" value="1"/>
</dbReference>
<dbReference type="PROSITE" id="PS51642">
    <property type="entry name" value="HEMOPEXIN_2"/>
    <property type="match status" value="4"/>
</dbReference>
<dbReference type="RefSeq" id="XP_033804560.1">
    <property type="nucleotide sequence ID" value="XM_033948669.1"/>
</dbReference>